<dbReference type="Proteomes" id="UP001177003">
    <property type="component" value="Chromosome 2"/>
</dbReference>
<name>A0AA35YFH4_LACSI</name>
<organism evidence="1 2">
    <name type="scientific">Lactuca saligna</name>
    <name type="common">Willowleaf lettuce</name>
    <dbReference type="NCBI Taxonomy" id="75948"/>
    <lineage>
        <taxon>Eukaryota</taxon>
        <taxon>Viridiplantae</taxon>
        <taxon>Streptophyta</taxon>
        <taxon>Embryophyta</taxon>
        <taxon>Tracheophyta</taxon>
        <taxon>Spermatophyta</taxon>
        <taxon>Magnoliopsida</taxon>
        <taxon>eudicotyledons</taxon>
        <taxon>Gunneridae</taxon>
        <taxon>Pentapetalae</taxon>
        <taxon>asterids</taxon>
        <taxon>campanulids</taxon>
        <taxon>Asterales</taxon>
        <taxon>Asteraceae</taxon>
        <taxon>Cichorioideae</taxon>
        <taxon>Cichorieae</taxon>
        <taxon>Lactucinae</taxon>
        <taxon>Lactuca</taxon>
    </lineage>
</organism>
<protein>
    <submittedName>
        <fullName evidence="1">Uncharacterized protein</fullName>
    </submittedName>
</protein>
<reference evidence="1" key="1">
    <citation type="submission" date="2023-04" db="EMBL/GenBank/DDBJ databases">
        <authorList>
            <person name="Vijverberg K."/>
            <person name="Xiong W."/>
            <person name="Schranz E."/>
        </authorList>
    </citation>
    <scope>NUCLEOTIDE SEQUENCE</scope>
</reference>
<evidence type="ECO:0000313" key="1">
    <source>
        <dbReference type="EMBL" id="CAI9273006.1"/>
    </source>
</evidence>
<gene>
    <name evidence="1" type="ORF">LSALG_LOCUS13179</name>
</gene>
<keyword evidence="2" id="KW-1185">Reference proteome</keyword>
<evidence type="ECO:0000313" key="2">
    <source>
        <dbReference type="Proteomes" id="UP001177003"/>
    </source>
</evidence>
<proteinExistence type="predicted"/>
<dbReference type="EMBL" id="OX465078">
    <property type="protein sequence ID" value="CAI9273006.1"/>
    <property type="molecule type" value="Genomic_DNA"/>
</dbReference>
<dbReference type="AlphaFoldDB" id="A0AA35YFH4"/>
<sequence length="116" mass="13277">MNHGWGNEEEVANMGELYVDYNEETLLVNITSNGEFMSKLSAQEGEDFNINNDEVDEGAKNKDNWKWFLDNLVDLQLNLGNGYTLMSCPHKGLLEATKEMLPSVEYKHCVDIFVRN</sequence>
<accession>A0AA35YFH4</accession>